<dbReference type="InterPro" id="IPR013546">
    <property type="entry name" value="PII_UdlTrfase/GS_AdlTrfase"/>
</dbReference>
<accession>C0W0H1</accession>
<dbReference type="RefSeq" id="WP_006546821.1">
    <property type="nucleotide sequence ID" value="NZ_DS999543.1"/>
</dbReference>
<evidence type="ECO:0000256" key="6">
    <source>
        <dbReference type="ARBA" id="ARBA00023268"/>
    </source>
</evidence>
<sequence length="987" mass="110546">MLTIGNEVQLRMQLRAAGANEANTALKFLNDLGTLRVLPTELTVFINELSASAVVENVLLTALRIAETDPQVVKTIFADNLQMRAFMRICGASDMLADYLVRYPQLCQSLQQKNWMDLLTAAQQSNLTAIFATYAQKLGLTLETSDGIRAGYWQALLLVAAADLGAFSSEVVELAQTSVLLSKLVDTVLQLGYRDALEKIGGASQVDFSVIAMGKTGAQELNYISDVDLIYVFEPRPQVSETQGLQVASQIAAHLGLLTSGPGTQPPLWPIDLGLRPEGKDGAVARTLESYRTYYQKWAQNWEFQALLKARYAAGDAQLGTAFLELVEPLVWNVSSNPEFVTEVRRMRQTVEANIPRKDMERQLKLGRGGLRDIEFSVQLLQLVHGRTDEKLRLRATLPAIEALSEGGYIGREAGKELAQCYRFLRILEHRAQLLKMRRTHLVPTQPAVLTRLARAMRSHYPELLNAQDLESHWQRIKLRVRELHQAIFYRPLVEALAQLGDSLETMSQEQAHARLQAFGYHDPQGTLRHVQTLSKGASRTAMIQRQILPAVLAWLADGADPDQGMLNFRKLSEEIGSSHWYLGLLRDSNVAAKRLCRILPTSTYATHALMKLPEAVKWLDDDAQLNPLDPVAIAAEAQAILERYEYSEKAIERLRALRDRELTRAAIADLVLGINQDRCAQMLTWATDVCIEAALEVSKRSLGFAQTQVLGVAMGRYGGEELTYGSDADVIFVHRGELAEAEALIKKTVSLLNLGSEYSALNLDMDLRPEGKNGVLSRTVSGYVDYWSKWAASWEKHALVRARVLNQLRFTSWGAEFLEEAAKLRWESGLKPEDLKQIRLLKARMETERIPRGVTPSQHLKLGPGGLTDVEWLVQVKQLELAQLHPQLQTTNTLRALHMLTELGALSGAETRILEEAWLQASHLRAANVLATDRTRNRDVIPRQLNTARMVALILGNSPDEWQQMNERLLRQARLARKVFAERFYA</sequence>
<dbReference type="EMBL" id="ACFG01000030">
    <property type="protein sequence ID" value="EEH64030.1"/>
    <property type="molecule type" value="Genomic_DNA"/>
</dbReference>
<feature type="domain" description="PII-uridylyltransferase/Glutamine-synthetase adenylyltransferase" evidence="8">
    <location>
        <begin position="346"/>
        <end position="489"/>
    </location>
</feature>
<gene>
    <name evidence="9" type="primary">glnE</name>
    <name evidence="9" type="ORF">HMPREF0044_1049</name>
</gene>
<dbReference type="PANTHER" id="PTHR30621">
    <property type="entry name" value="GLUTAMINE SYNTHETASE ADENYLYLTRANSFERASE"/>
    <property type="match status" value="1"/>
</dbReference>
<dbReference type="GO" id="GO:0008882">
    <property type="term" value="F:[glutamate-ammonia-ligase] adenylyltransferase activity"/>
    <property type="evidence" value="ECO:0007669"/>
    <property type="project" value="UniProtKB-EC"/>
</dbReference>
<evidence type="ECO:0000259" key="7">
    <source>
        <dbReference type="Pfam" id="PF03710"/>
    </source>
</evidence>
<evidence type="ECO:0000256" key="3">
    <source>
        <dbReference type="ARBA" id="ARBA00022741"/>
    </source>
</evidence>
<dbReference type="GO" id="GO:0016874">
    <property type="term" value="F:ligase activity"/>
    <property type="evidence" value="ECO:0007669"/>
    <property type="project" value="UniProtKB-KW"/>
</dbReference>
<evidence type="ECO:0000259" key="8">
    <source>
        <dbReference type="Pfam" id="PF08335"/>
    </source>
</evidence>
<dbReference type="SUPFAM" id="SSF81301">
    <property type="entry name" value="Nucleotidyltransferase"/>
    <property type="match status" value="2"/>
</dbReference>
<keyword evidence="9" id="KW-0436">Ligase</keyword>
<dbReference type="InterPro" id="IPR023057">
    <property type="entry name" value="GlnE"/>
</dbReference>
<dbReference type="InterPro" id="IPR005190">
    <property type="entry name" value="GlnE_rpt_dom"/>
</dbReference>
<keyword evidence="4" id="KW-0067">ATP-binding</keyword>
<dbReference type="CDD" id="cd05401">
    <property type="entry name" value="NT_GlnE_GlnD_like"/>
    <property type="match status" value="2"/>
</dbReference>
<keyword evidence="6" id="KW-0511">Multifunctional enzyme</keyword>
<evidence type="ECO:0000313" key="9">
    <source>
        <dbReference type="EMBL" id="EEH64030.1"/>
    </source>
</evidence>
<dbReference type="Gene3D" id="3.30.460.10">
    <property type="entry name" value="Beta Polymerase, domain 2"/>
    <property type="match status" value="2"/>
</dbReference>
<dbReference type="HOGENOM" id="CLU_006233_1_0_11"/>
<dbReference type="Proteomes" id="UP000010301">
    <property type="component" value="Unassembled WGS sequence"/>
</dbReference>
<comment type="caution">
    <text evidence="9">The sequence shown here is derived from an EMBL/GenBank/DDBJ whole genome shotgun (WGS) entry which is preliminary data.</text>
</comment>
<dbReference type="STRING" id="525245.HMPREF0044_1049"/>
<proteinExistence type="predicted"/>
<keyword evidence="5" id="KW-0460">Magnesium</keyword>
<dbReference type="Gene3D" id="1.20.120.1510">
    <property type="match status" value="1"/>
</dbReference>
<dbReference type="OrthoDB" id="9759366at2"/>
<evidence type="ECO:0000256" key="2">
    <source>
        <dbReference type="ARBA" id="ARBA00022695"/>
    </source>
</evidence>
<dbReference type="GO" id="GO:0005829">
    <property type="term" value="C:cytosol"/>
    <property type="evidence" value="ECO:0007669"/>
    <property type="project" value="TreeGrafter"/>
</dbReference>
<feature type="domain" description="Glutamate-ammonia ligase adenylyltransferase repeated" evidence="7">
    <location>
        <begin position="594"/>
        <end position="808"/>
    </location>
</feature>
<evidence type="ECO:0000256" key="5">
    <source>
        <dbReference type="ARBA" id="ARBA00022842"/>
    </source>
</evidence>
<evidence type="ECO:0000256" key="4">
    <source>
        <dbReference type="ARBA" id="ARBA00022840"/>
    </source>
</evidence>
<dbReference type="AlphaFoldDB" id="C0W0H1"/>
<dbReference type="GO" id="GO:0000820">
    <property type="term" value="P:regulation of glutamine family amino acid metabolic process"/>
    <property type="evidence" value="ECO:0007669"/>
    <property type="project" value="TreeGrafter"/>
</dbReference>
<reference evidence="9 10" key="1">
    <citation type="submission" date="2009-01" db="EMBL/GenBank/DDBJ databases">
        <authorList>
            <person name="Qin X."/>
            <person name="Bachman B."/>
            <person name="Battles P."/>
            <person name="Bell A."/>
            <person name="Bess C."/>
            <person name="Bickham C."/>
            <person name="Chaboub L."/>
            <person name="Chen D."/>
            <person name="Coyle M."/>
            <person name="Deiros D.R."/>
            <person name="Dinh H."/>
            <person name="Forbes L."/>
            <person name="Fowler G."/>
            <person name="Francisco L."/>
            <person name="Fu Q."/>
            <person name="Gubbala S."/>
            <person name="Hale W."/>
            <person name="Han Y."/>
            <person name="Hemphill L."/>
            <person name="Highlander S.K."/>
            <person name="Hirani K."/>
            <person name="Hogues M."/>
            <person name="Jackson L."/>
            <person name="Jakkamsetti A."/>
            <person name="Javaid M."/>
            <person name="Jiang H."/>
            <person name="Korchina V."/>
            <person name="Kovar C."/>
            <person name="Lara F."/>
            <person name="Lee S."/>
            <person name="Mata R."/>
            <person name="Mathew T."/>
            <person name="Moen C."/>
            <person name="Morales K."/>
            <person name="Munidasa M."/>
            <person name="Nazareth L."/>
            <person name="Ngo R."/>
            <person name="Nguyen L."/>
            <person name="Okwuonu G."/>
            <person name="Ongeri F."/>
            <person name="Patil S."/>
            <person name="Petrosino J."/>
            <person name="Pham C."/>
            <person name="Pham P."/>
            <person name="Pu L.-L."/>
            <person name="Puazo M."/>
            <person name="Raj R."/>
            <person name="Reid J."/>
            <person name="Rouhana J."/>
            <person name="Saada N."/>
            <person name="Shang Y."/>
            <person name="Simmons D."/>
            <person name="Thornton R."/>
            <person name="Warren J."/>
            <person name="Weissenberger G."/>
            <person name="Zhang J."/>
            <person name="Zhang L."/>
            <person name="Zhou C."/>
            <person name="Zhu D."/>
            <person name="Muzny D."/>
            <person name="Worley K."/>
            <person name="Gibbs R."/>
        </authorList>
    </citation>
    <scope>NUCLEOTIDE SEQUENCE [LARGE SCALE GENOMIC DNA]</scope>
    <source>
        <strain evidence="9 10">DSM 15436</strain>
    </source>
</reference>
<dbReference type="GO" id="GO:0005524">
    <property type="term" value="F:ATP binding"/>
    <property type="evidence" value="ECO:0007669"/>
    <property type="project" value="UniProtKB-KW"/>
</dbReference>
<dbReference type="Gene3D" id="1.20.120.330">
    <property type="entry name" value="Nucleotidyltransferases domain 2"/>
    <property type="match status" value="2"/>
</dbReference>
<dbReference type="SUPFAM" id="SSF81593">
    <property type="entry name" value="Nucleotidyltransferase substrate binding subunit/domain"/>
    <property type="match status" value="2"/>
</dbReference>
<organism evidence="9 10">
    <name type="scientific">Gleimia coleocanis DSM 15436</name>
    <dbReference type="NCBI Taxonomy" id="525245"/>
    <lineage>
        <taxon>Bacteria</taxon>
        <taxon>Bacillati</taxon>
        <taxon>Actinomycetota</taxon>
        <taxon>Actinomycetes</taxon>
        <taxon>Actinomycetales</taxon>
        <taxon>Actinomycetaceae</taxon>
        <taxon>Gleimia</taxon>
    </lineage>
</organism>
<evidence type="ECO:0000256" key="1">
    <source>
        <dbReference type="ARBA" id="ARBA00022679"/>
    </source>
</evidence>
<dbReference type="Pfam" id="PF08335">
    <property type="entry name" value="GlnD_UR_UTase"/>
    <property type="match status" value="2"/>
</dbReference>
<evidence type="ECO:0000313" key="10">
    <source>
        <dbReference type="Proteomes" id="UP000010301"/>
    </source>
</evidence>
<keyword evidence="1 9" id="KW-0808">Transferase</keyword>
<dbReference type="NCBIfam" id="NF010707">
    <property type="entry name" value="PRK14109.1"/>
    <property type="match status" value="1"/>
</dbReference>
<dbReference type="Pfam" id="PF03710">
    <property type="entry name" value="GlnE"/>
    <property type="match status" value="2"/>
</dbReference>
<keyword evidence="10" id="KW-1185">Reference proteome</keyword>
<dbReference type="eggNOG" id="COG1391">
    <property type="taxonomic scope" value="Bacteria"/>
</dbReference>
<dbReference type="InterPro" id="IPR043519">
    <property type="entry name" value="NT_sf"/>
</dbReference>
<keyword evidence="3" id="KW-0547">Nucleotide-binding</keyword>
<keyword evidence="2 9" id="KW-0548">Nucleotidyltransferase</keyword>
<feature type="domain" description="PII-uridylyltransferase/Glutamine-synthetase adenylyltransferase" evidence="8">
    <location>
        <begin position="857"/>
        <end position="982"/>
    </location>
</feature>
<name>C0W0H1_9ACTO</name>
<feature type="domain" description="Glutamate-ammonia ligase adenylyltransferase repeated" evidence="7">
    <location>
        <begin position="85"/>
        <end position="325"/>
    </location>
</feature>
<protein>
    <submittedName>
        <fullName evidence="9">[glutamate--ammonia-ligase] adenylyltransferase</fullName>
        <ecNumber evidence="9">2.7.7.42</ecNumber>
    </submittedName>
</protein>
<dbReference type="EC" id="2.7.7.42" evidence="9"/>
<dbReference type="PANTHER" id="PTHR30621:SF0">
    <property type="entry name" value="BIFUNCTIONAL GLUTAMINE SYNTHETASE ADENYLYLTRANSFERASE_ADENYLYL-REMOVING ENZYME"/>
    <property type="match status" value="1"/>
</dbReference>